<name>A0AAX2H420_9PSED</name>
<dbReference type="Proteomes" id="UP000219564">
    <property type="component" value="Unassembled WGS sequence"/>
</dbReference>
<sequence>MKIKIEHSTQEDKAVIKVYCPYDDQFIKGAGNSSGKFSHSENCWVFPSRSEAKARALLIEIFGTDDTATSPKVDVRVTFPRMYYANKDAIRLAGRMVARATSRDSKAVLGDDVELVTGWVRGDGSAKNWETRTSEGSVYEIFDFEASKLEELRALSFIEVEVIGGEVIEDTITFKELVKFTCNVKNDEQATFIEYPFLVVVMNHDTKTIDVAGRDLLMTNKQWKNAYSLFSEIVEKQF</sequence>
<accession>A0AAX2H420</accession>
<evidence type="ECO:0000313" key="1">
    <source>
        <dbReference type="EMBL" id="SOB51038.1"/>
    </source>
</evidence>
<gene>
    <name evidence="1" type="ORF">PLUA15_190065</name>
</gene>
<protein>
    <submittedName>
        <fullName evidence="1">Uncharacterized protein</fullName>
    </submittedName>
</protein>
<organism evidence="1 2">
    <name type="scientific">Pseudomonas lundensis</name>
    <dbReference type="NCBI Taxonomy" id="86185"/>
    <lineage>
        <taxon>Bacteria</taxon>
        <taxon>Pseudomonadati</taxon>
        <taxon>Pseudomonadota</taxon>
        <taxon>Gammaproteobacteria</taxon>
        <taxon>Pseudomonadales</taxon>
        <taxon>Pseudomonadaceae</taxon>
        <taxon>Pseudomonas</taxon>
    </lineage>
</organism>
<dbReference type="AlphaFoldDB" id="A0AAX2H420"/>
<dbReference type="RefSeq" id="WP_143520679.1">
    <property type="nucleotide sequence ID" value="NZ_OBKZ01000011.1"/>
</dbReference>
<dbReference type="EMBL" id="OBKZ01000011">
    <property type="protein sequence ID" value="SOB51038.1"/>
    <property type="molecule type" value="Genomic_DNA"/>
</dbReference>
<proteinExistence type="predicted"/>
<reference evidence="1 2" key="1">
    <citation type="submission" date="2017-08" db="EMBL/GenBank/DDBJ databases">
        <authorList>
            <person name="Chaillou S."/>
        </authorList>
    </citation>
    <scope>NUCLEOTIDE SEQUENCE [LARGE SCALE GENOMIC DNA]</scope>
    <source>
        <strain evidence="1 2">MFPA15A1205</strain>
    </source>
</reference>
<evidence type="ECO:0000313" key="2">
    <source>
        <dbReference type="Proteomes" id="UP000219564"/>
    </source>
</evidence>
<comment type="caution">
    <text evidence="1">The sequence shown here is derived from an EMBL/GenBank/DDBJ whole genome shotgun (WGS) entry which is preliminary data.</text>
</comment>